<feature type="region of interest" description="Disordered" evidence="1">
    <location>
        <begin position="156"/>
        <end position="177"/>
    </location>
</feature>
<accession>A0A4R3ZVJ9</accession>
<name>A0A4R3ZVJ9_9ACTN</name>
<organism evidence="2 3">
    <name type="scientific">Dietzia cinnamea</name>
    <dbReference type="NCBI Taxonomy" id="321318"/>
    <lineage>
        <taxon>Bacteria</taxon>
        <taxon>Bacillati</taxon>
        <taxon>Actinomycetota</taxon>
        <taxon>Actinomycetes</taxon>
        <taxon>Mycobacteriales</taxon>
        <taxon>Dietziaceae</taxon>
        <taxon>Dietzia</taxon>
    </lineage>
</organism>
<dbReference type="EMBL" id="SMCX01000006">
    <property type="protein sequence ID" value="TCW24584.1"/>
    <property type="molecule type" value="Genomic_DNA"/>
</dbReference>
<comment type="caution">
    <text evidence="2">The sequence shown here is derived from an EMBL/GenBank/DDBJ whole genome shotgun (WGS) entry which is preliminary data.</text>
</comment>
<proteinExistence type="predicted"/>
<reference evidence="2 3" key="1">
    <citation type="submission" date="2019-03" db="EMBL/GenBank/DDBJ databases">
        <title>Root nodule microbial communities of legume samples collected from USA, Mexico and Botswana.</title>
        <authorList>
            <person name="Hirsch A."/>
        </authorList>
    </citation>
    <scope>NUCLEOTIDE SEQUENCE [LARGE SCALE GENOMIC DNA]</scope>
    <source>
        <strain evidence="2 3">55</strain>
    </source>
</reference>
<evidence type="ECO:0000313" key="3">
    <source>
        <dbReference type="Proteomes" id="UP000295805"/>
    </source>
</evidence>
<evidence type="ECO:0000256" key="1">
    <source>
        <dbReference type="SAM" id="MobiDB-lite"/>
    </source>
</evidence>
<feature type="region of interest" description="Disordered" evidence="1">
    <location>
        <begin position="253"/>
        <end position="278"/>
    </location>
</feature>
<feature type="compositionally biased region" description="Pro residues" evidence="1">
    <location>
        <begin position="268"/>
        <end position="278"/>
    </location>
</feature>
<dbReference type="Proteomes" id="UP000295805">
    <property type="component" value="Unassembled WGS sequence"/>
</dbReference>
<dbReference type="AlphaFoldDB" id="A0A4R3ZVJ9"/>
<evidence type="ECO:0000313" key="2">
    <source>
        <dbReference type="EMBL" id="TCW24584.1"/>
    </source>
</evidence>
<gene>
    <name evidence="2" type="ORF">EDD19_10640</name>
</gene>
<sequence length="278" mass="29939">MRPVSRPFHHLGEAAARLAAEHAVRGCPVPIECELAGLDALVAELGQVTGDRQPGAVLHQHDRHPPVARGRLRIGLAQQRDEARATGVGDERLGAGDDQLVPVGAGDRRHVLQVGSSARFGERHRRPYLAGRQAREVGPLLFLGPELRQERGHHGVTAHRPGQRHPPAGQLLGDPDVARHGDRHAAVLLRHREPVDTDLLHLLDPALGVGVGVLHLARRRLDLTVDELADRGNEVGLFVVQFRHLSHLVVVTSPRSPRRTSPAAGCGVPPPSSPPAPL</sequence>
<protein>
    <submittedName>
        <fullName evidence="2">Uncharacterized protein</fullName>
    </submittedName>
</protein>